<dbReference type="Proteomes" id="UP000287447">
    <property type="component" value="Unassembled WGS sequence"/>
</dbReference>
<dbReference type="GO" id="GO:0009099">
    <property type="term" value="P:L-valine biosynthetic process"/>
    <property type="evidence" value="ECO:0007669"/>
    <property type="project" value="TreeGrafter"/>
</dbReference>
<sequence>MQNVGQALVRLLEQYGVDTIFGIPGVHTIELYRGLTQTPVRHVLVRHEQGAAFMADGYARVSGKPGVCFLITGPGVMNAMTPMGQAYSDSVPMLVFSGVLARDDINMARGRLHEMKDQRAATATVTAWSATAPGQDAIPGLVAKAFADFATARPRPIHIEIPIDVFGEQVPGTWTAKPAPASAAPDPDAVDDAAQRLATAKSPVVIVGGGAVGAAAEVTALAEALGAPVITTIAGKGVVSNGHPLFAGSMIADPDVRALTAQADVVLAVGTEFASPDFWDGEIDLPGFIIRVDLDPAELADDYGAGLPIRADARKTIAAINEALPSLLMDGNRKAPQHDLVALRKAVRSRDTEARARHRTVLDAIRRALPEDTAIATDMTRIAYSGNEVFPLSEPGLWLHPVGFGTLGYALPAGIGACFGRPGKPVAVLSGDYGFQFTHNELATAVENKLPLPIIIWNNNALGEIRQGMIDAEFTPVAVEQINPDFGLLAQSYGCGYARPDDIQSLERACAGALDADGPTIIEVTRAVLG</sequence>
<keyword evidence="8" id="KW-1185">Reference proteome</keyword>
<dbReference type="Pfam" id="PF02775">
    <property type="entry name" value="TPP_enzyme_C"/>
    <property type="match status" value="1"/>
</dbReference>
<accession>A0A437QTH8</accession>
<comment type="similarity">
    <text evidence="1 3">Belongs to the TPP enzyme family.</text>
</comment>
<evidence type="ECO:0000259" key="6">
    <source>
        <dbReference type="Pfam" id="PF02776"/>
    </source>
</evidence>
<comment type="caution">
    <text evidence="7">The sequence shown here is derived from an EMBL/GenBank/DDBJ whole genome shotgun (WGS) entry which is preliminary data.</text>
</comment>
<feature type="domain" description="Thiamine pyrophosphate enzyme central" evidence="4">
    <location>
        <begin position="190"/>
        <end position="319"/>
    </location>
</feature>
<dbReference type="RefSeq" id="WP_127763189.1">
    <property type="nucleotide sequence ID" value="NZ_SADE01000001.1"/>
</dbReference>
<dbReference type="NCBIfam" id="NF005712">
    <property type="entry name" value="PRK07524.1"/>
    <property type="match status" value="1"/>
</dbReference>
<gene>
    <name evidence="7" type="ORF">EOI86_00505</name>
</gene>
<dbReference type="SUPFAM" id="SSF52518">
    <property type="entry name" value="Thiamin diphosphate-binding fold (THDP-binding)"/>
    <property type="match status" value="2"/>
</dbReference>
<dbReference type="InterPro" id="IPR045229">
    <property type="entry name" value="TPP_enz"/>
</dbReference>
<dbReference type="OrthoDB" id="4494979at2"/>
<name>A0A437QTH8_9PROT</name>
<protein>
    <submittedName>
        <fullName evidence="7">5-guanidino-2-oxopentanoate decarboxylase</fullName>
        <ecNumber evidence="7">4.1.1.75</ecNumber>
    </submittedName>
</protein>
<dbReference type="EMBL" id="SADE01000001">
    <property type="protein sequence ID" value="RVU37821.1"/>
    <property type="molecule type" value="Genomic_DNA"/>
</dbReference>
<evidence type="ECO:0000259" key="4">
    <source>
        <dbReference type="Pfam" id="PF00205"/>
    </source>
</evidence>
<keyword evidence="7" id="KW-0456">Lyase</keyword>
<dbReference type="GO" id="GO:0000287">
    <property type="term" value="F:magnesium ion binding"/>
    <property type="evidence" value="ECO:0007669"/>
    <property type="project" value="InterPro"/>
</dbReference>
<proteinExistence type="inferred from homology"/>
<dbReference type="PANTHER" id="PTHR18968">
    <property type="entry name" value="THIAMINE PYROPHOSPHATE ENZYMES"/>
    <property type="match status" value="1"/>
</dbReference>
<dbReference type="InterPro" id="IPR012000">
    <property type="entry name" value="Thiamin_PyroP_enz_cen_dom"/>
</dbReference>
<dbReference type="Pfam" id="PF02776">
    <property type="entry name" value="TPP_enzyme_N"/>
    <property type="match status" value="1"/>
</dbReference>
<dbReference type="PANTHER" id="PTHR18968:SF13">
    <property type="entry name" value="ACETOLACTATE SYNTHASE CATALYTIC SUBUNIT, MITOCHONDRIAL"/>
    <property type="match status" value="1"/>
</dbReference>
<evidence type="ECO:0000256" key="3">
    <source>
        <dbReference type="RuleBase" id="RU362132"/>
    </source>
</evidence>
<dbReference type="SUPFAM" id="SSF52467">
    <property type="entry name" value="DHS-like NAD/FAD-binding domain"/>
    <property type="match status" value="1"/>
</dbReference>
<dbReference type="Gene3D" id="3.40.50.1220">
    <property type="entry name" value="TPP-binding domain"/>
    <property type="match status" value="1"/>
</dbReference>
<dbReference type="FunFam" id="3.40.50.970:FF:000007">
    <property type="entry name" value="Acetolactate synthase"/>
    <property type="match status" value="1"/>
</dbReference>
<evidence type="ECO:0000256" key="2">
    <source>
        <dbReference type="ARBA" id="ARBA00023052"/>
    </source>
</evidence>
<evidence type="ECO:0000313" key="8">
    <source>
        <dbReference type="Proteomes" id="UP000287447"/>
    </source>
</evidence>
<dbReference type="GO" id="GO:0005948">
    <property type="term" value="C:acetolactate synthase complex"/>
    <property type="evidence" value="ECO:0007669"/>
    <property type="project" value="TreeGrafter"/>
</dbReference>
<feature type="domain" description="Thiamine pyrophosphate enzyme N-terminal TPP-binding" evidence="6">
    <location>
        <begin position="3"/>
        <end position="118"/>
    </location>
</feature>
<dbReference type="GO" id="GO:0050660">
    <property type="term" value="F:flavin adenine dinucleotide binding"/>
    <property type="evidence" value="ECO:0007669"/>
    <property type="project" value="TreeGrafter"/>
</dbReference>
<evidence type="ECO:0000256" key="1">
    <source>
        <dbReference type="ARBA" id="ARBA00007812"/>
    </source>
</evidence>
<dbReference type="AlphaFoldDB" id="A0A437QTH8"/>
<dbReference type="GO" id="GO:0009097">
    <property type="term" value="P:isoleucine biosynthetic process"/>
    <property type="evidence" value="ECO:0007669"/>
    <property type="project" value="TreeGrafter"/>
</dbReference>
<dbReference type="InterPro" id="IPR029035">
    <property type="entry name" value="DHS-like_NAD/FAD-binding_dom"/>
</dbReference>
<keyword evidence="2 3" id="KW-0786">Thiamine pyrophosphate</keyword>
<evidence type="ECO:0000313" key="7">
    <source>
        <dbReference type="EMBL" id="RVU37821.1"/>
    </source>
</evidence>
<dbReference type="InterPro" id="IPR029061">
    <property type="entry name" value="THDP-binding"/>
</dbReference>
<dbReference type="GO" id="GO:0003984">
    <property type="term" value="F:acetolactate synthase activity"/>
    <property type="evidence" value="ECO:0007669"/>
    <property type="project" value="TreeGrafter"/>
</dbReference>
<dbReference type="Pfam" id="PF00205">
    <property type="entry name" value="TPP_enzyme_M"/>
    <property type="match status" value="1"/>
</dbReference>
<dbReference type="GO" id="GO:0030976">
    <property type="term" value="F:thiamine pyrophosphate binding"/>
    <property type="evidence" value="ECO:0007669"/>
    <property type="project" value="InterPro"/>
</dbReference>
<dbReference type="EC" id="4.1.1.75" evidence="7"/>
<dbReference type="InterPro" id="IPR012001">
    <property type="entry name" value="Thiamin_PyroP_enz_TPP-bd_dom"/>
</dbReference>
<evidence type="ECO:0000259" key="5">
    <source>
        <dbReference type="Pfam" id="PF02775"/>
    </source>
</evidence>
<feature type="domain" description="Thiamine pyrophosphate enzyme TPP-binding" evidence="5">
    <location>
        <begin position="387"/>
        <end position="524"/>
    </location>
</feature>
<reference evidence="8" key="1">
    <citation type="submission" date="2019-01" db="EMBL/GenBank/DDBJ databases">
        <title>Gri0909 isolated from a small marine red alga.</title>
        <authorList>
            <person name="Kim J."/>
            <person name="Jeong S.E."/>
            <person name="Jeon C.O."/>
        </authorList>
    </citation>
    <scope>NUCLEOTIDE SEQUENCE [LARGE SCALE GENOMIC DNA]</scope>
    <source>
        <strain evidence="8">Gri0909</strain>
    </source>
</reference>
<dbReference type="CDD" id="cd00568">
    <property type="entry name" value="TPP_enzymes"/>
    <property type="match status" value="1"/>
</dbReference>
<organism evidence="7 8">
    <name type="scientific">Hwanghaeella grinnelliae</name>
    <dbReference type="NCBI Taxonomy" id="2500179"/>
    <lineage>
        <taxon>Bacteria</taxon>
        <taxon>Pseudomonadati</taxon>
        <taxon>Pseudomonadota</taxon>
        <taxon>Alphaproteobacteria</taxon>
        <taxon>Rhodospirillales</taxon>
        <taxon>Rhodospirillaceae</taxon>
        <taxon>Hwanghaeella</taxon>
    </lineage>
</organism>
<dbReference type="CDD" id="cd07035">
    <property type="entry name" value="TPP_PYR_POX_like"/>
    <property type="match status" value="1"/>
</dbReference>
<dbReference type="InterPro" id="IPR011766">
    <property type="entry name" value="TPP_enzyme_TPP-bd"/>
</dbReference>
<dbReference type="GO" id="GO:0047435">
    <property type="term" value="F:5-guanidino-2-oxopentanoate decarboxylase activity"/>
    <property type="evidence" value="ECO:0007669"/>
    <property type="project" value="UniProtKB-EC"/>
</dbReference>
<dbReference type="Gene3D" id="3.40.50.970">
    <property type="match status" value="2"/>
</dbReference>